<evidence type="ECO:0000256" key="2">
    <source>
        <dbReference type="ARBA" id="ARBA00023015"/>
    </source>
</evidence>
<dbReference type="KEGG" id="caul:KCG34_15260"/>
<keyword evidence="4" id="KW-0804">Transcription</keyword>
<dbReference type="RefSeq" id="WP_211936499.1">
    <property type="nucleotide sequence ID" value="NZ_CP073078.1"/>
</dbReference>
<sequence>MISSANLDMDALRTLVAAQDLGGLNRAAGRVGRSQSAVSQQLKKLQDQVGEPLFRKEGRGLALTEAGAAMVSYARRILALNDEAVMAARGSGVEGVVRFGMAGDFAETWLPAVLGRFRRAHPEARIEALVDRNRALLERLDRGELDLALVLGVTTRPDAERLATLPMRWIGPADLAAITAPLALAVYHEPCFFRRAAIEVLDRAGLAWRVAFTTSSLASLWAGVSAGLGVTLRLEPGLPDSLAVVAPQLGLPPAQTVEVSLVWTSGARSAAARRLAEILSETARSELAMAQAA</sequence>
<dbReference type="InterPro" id="IPR036388">
    <property type="entry name" value="WH-like_DNA-bd_sf"/>
</dbReference>
<dbReference type="InterPro" id="IPR036390">
    <property type="entry name" value="WH_DNA-bd_sf"/>
</dbReference>
<dbReference type="PANTHER" id="PTHR30579:SF7">
    <property type="entry name" value="HTH-TYPE TRANSCRIPTIONAL REGULATOR LRHA-RELATED"/>
    <property type="match status" value="1"/>
</dbReference>
<dbReference type="InterPro" id="IPR005119">
    <property type="entry name" value="LysR_subst-bd"/>
</dbReference>
<evidence type="ECO:0000256" key="3">
    <source>
        <dbReference type="ARBA" id="ARBA00023125"/>
    </source>
</evidence>
<dbReference type="PANTHER" id="PTHR30579">
    <property type="entry name" value="TRANSCRIPTIONAL REGULATOR"/>
    <property type="match status" value="1"/>
</dbReference>
<dbReference type="SUPFAM" id="SSF46785">
    <property type="entry name" value="Winged helix' DNA-binding domain"/>
    <property type="match status" value="1"/>
</dbReference>
<gene>
    <name evidence="6" type="ORF">KCG34_15260</name>
</gene>
<dbReference type="GO" id="GO:0003700">
    <property type="term" value="F:DNA-binding transcription factor activity"/>
    <property type="evidence" value="ECO:0007669"/>
    <property type="project" value="InterPro"/>
</dbReference>
<reference evidence="6" key="1">
    <citation type="submission" date="2021-04" db="EMBL/GenBank/DDBJ databases">
        <title>The complete genome sequence of Caulobacter sp. S6.</title>
        <authorList>
            <person name="Tang Y."/>
            <person name="Ouyang W."/>
            <person name="Liu Q."/>
            <person name="Huang B."/>
            <person name="Guo Z."/>
            <person name="Lei P."/>
        </authorList>
    </citation>
    <scope>NUCLEOTIDE SEQUENCE</scope>
    <source>
        <strain evidence="6">S6</strain>
    </source>
</reference>
<evidence type="ECO:0000256" key="1">
    <source>
        <dbReference type="ARBA" id="ARBA00009437"/>
    </source>
</evidence>
<protein>
    <submittedName>
        <fullName evidence="6">LysR family transcriptional regulator</fullName>
    </submittedName>
</protein>
<evidence type="ECO:0000256" key="4">
    <source>
        <dbReference type="ARBA" id="ARBA00023163"/>
    </source>
</evidence>
<feature type="domain" description="HTH lysR-type" evidence="5">
    <location>
        <begin position="7"/>
        <end position="64"/>
    </location>
</feature>
<dbReference type="Proteomes" id="UP000676409">
    <property type="component" value="Chromosome"/>
</dbReference>
<keyword evidence="2" id="KW-0805">Transcription regulation</keyword>
<name>A0A975IT35_9CAUL</name>
<organism evidence="6 7">
    <name type="scientific">Phenylobacterium montanum</name>
    <dbReference type="NCBI Taxonomy" id="2823693"/>
    <lineage>
        <taxon>Bacteria</taxon>
        <taxon>Pseudomonadati</taxon>
        <taxon>Pseudomonadota</taxon>
        <taxon>Alphaproteobacteria</taxon>
        <taxon>Caulobacterales</taxon>
        <taxon>Caulobacteraceae</taxon>
        <taxon>Phenylobacterium</taxon>
    </lineage>
</organism>
<dbReference type="PROSITE" id="PS50931">
    <property type="entry name" value="HTH_LYSR"/>
    <property type="match status" value="1"/>
</dbReference>
<dbReference type="SUPFAM" id="SSF53850">
    <property type="entry name" value="Periplasmic binding protein-like II"/>
    <property type="match status" value="1"/>
</dbReference>
<dbReference type="Pfam" id="PF03466">
    <property type="entry name" value="LysR_substrate"/>
    <property type="match status" value="1"/>
</dbReference>
<dbReference type="Gene3D" id="1.10.10.10">
    <property type="entry name" value="Winged helix-like DNA-binding domain superfamily/Winged helix DNA-binding domain"/>
    <property type="match status" value="1"/>
</dbReference>
<dbReference type="InterPro" id="IPR050176">
    <property type="entry name" value="LTTR"/>
</dbReference>
<keyword evidence="3" id="KW-0238">DNA-binding</keyword>
<evidence type="ECO:0000313" key="6">
    <source>
        <dbReference type="EMBL" id="QUD86447.1"/>
    </source>
</evidence>
<keyword evidence="7" id="KW-1185">Reference proteome</keyword>
<dbReference type="Pfam" id="PF00126">
    <property type="entry name" value="HTH_1"/>
    <property type="match status" value="1"/>
</dbReference>
<dbReference type="AlphaFoldDB" id="A0A975IT35"/>
<dbReference type="Gene3D" id="3.40.190.10">
    <property type="entry name" value="Periplasmic binding protein-like II"/>
    <property type="match status" value="2"/>
</dbReference>
<comment type="similarity">
    <text evidence="1">Belongs to the LysR transcriptional regulatory family.</text>
</comment>
<evidence type="ECO:0000259" key="5">
    <source>
        <dbReference type="PROSITE" id="PS50931"/>
    </source>
</evidence>
<accession>A0A975IT35</accession>
<proteinExistence type="inferred from homology"/>
<evidence type="ECO:0000313" key="7">
    <source>
        <dbReference type="Proteomes" id="UP000676409"/>
    </source>
</evidence>
<dbReference type="InterPro" id="IPR000847">
    <property type="entry name" value="LysR_HTH_N"/>
</dbReference>
<dbReference type="PRINTS" id="PR00039">
    <property type="entry name" value="HTHLYSR"/>
</dbReference>
<dbReference type="GO" id="GO:0003677">
    <property type="term" value="F:DNA binding"/>
    <property type="evidence" value="ECO:0007669"/>
    <property type="project" value="UniProtKB-KW"/>
</dbReference>
<dbReference type="EMBL" id="CP073078">
    <property type="protein sequence ID" value="QUD86447.1"/>
    <property type="molecule type" value="Genomic_DNA"/>
</dbReference>